<dbReference type="PANTHER" id="PTHR36529">
    <property type="entry name" value="SLL1095 PROTEIN"/>
    <property type="match status" value="1"/>
</dbReference>
<gene>
    <name evidence="2" type="ORF">BKA14_002992</name>
</gene>
<keyword evidence="2" id="KW-0808">Transferase</keyword>
<name>A0A7W7G1P3_9ACTN</name>
<protein>
    <submittedName>
        <fullName evidence="2">Glycosyltransferase A (GT-A) superfamily protein (DUF2064 family)</fullName>
    </submittedName>
</protein>
<dbReference type="SUPFAM" id="SSF53448">
    <property type="entry name" value="Nucleotide-diphospho-sugar transferases"/>
    <property type="match status" value="1"/>
</dbReference>
<reference evidence="2 3" key="1">
    <citation type="submission" date="2020-08" db="EMBL/GenBank/DDBJ databases">
        <title>Sequencing the genomes of 1000 actinobacteria strains.</title>
        <authorList>
            <person name="Klenk H.-P."/>
        </authorList>
    </citation>
    <scope>NUCLEOTIDE SEQUENCE [LARGE SCALE GENOMIC DNA]</scope>
    <source>
        <strain evidence="2 3">DSM 45518</strain>
    </source>
</reference>
<accession>A0A7W7G1P3</accession>
<proteinExistence type="predicted"/>
<dbReference type="RefSeq" id="WP_184951523.1">
    <property type="nucleotide sequence ID" value="NZ_BOMC01000063.1"/>
</dbReference>
<dbReference type="Proteomes" id="UP000542742">
    <property type="component" value="Unassembled WGS sequence"/>
</dbReference>
<dbReference type="EMBL" id="JACHMF010000001">
    <property type="protein sequence ID" value="MBB4692844.1"/>
    <property type="molecule type" value="Genomic_DNA"/>
</dbReference>
<dbReference type="InterPro" id="IPR029044">
    <property type="entry name" value="Nucleotide-diphossugar_trans"/>
</dbReference>
<keyword evidence="3" id="KW-1185">Reference proteome</keyword>
<dbReference type="InterPro" id="IPR018641">
    <property type="entry name" value="Trfase_1_rSAM/seldom-assoc"/>
</dbReference>
<feature type="compositionally biased region" description="Low complexity" evidence="1">
    <location>
        <begin position="216"/>
        <end position="237"/>
    </location>
</feature>
<dbReference type="Pfam" id="PF09837">
    <property type="entry name" value="DUF2064"/>
    <property type="match status" value="1"/>
</dbReference>
<evidence type="ECO:0000256" key="1">
    <source>
        <dbReference type="SAM" id="MobiDB-lite"/>
    </source>
</evidence>
<feature type="region of interest" description="Disordered" evidence="1">
    <location>
        <begin position="212"/>
        <end position="237"/>
    </location>
</feature>
<sequence>MSGQVIVLAKAPVPGLVKTRLCPPCSPRQAAAVAAAALADTLATVSATAVTRRVLALAGDCPDRPGWVTVAQREGTLGDRLAGAFADTAGPGGPVVLVGMDTPQLTVADLRAALDPLLAPGGPGATLGPAADGGWWALGLRDPRHAEVLADIPTSTARTGADTRAALERRGLTVLRLACLRDVDTAADAHAVAALCRPDSRFAVAVSRHVPTPDSAGPGRVAPQAAGAVGPVPLVPR</sequence>
<dbReference type="Gene3D" id="3.90.550.10">
    <property type="entry name" value="Spore Coat Polysaccharide Biosynthesis Protein SpsA, Chain A"/>
    <property type="match status" value="1"/>
</dbReference>
<evidence type="ECO:0000313" key="2">
    <source>
        <dbReference type="EMBL" id="MBB4692844.1"/>
    </source>
</evidence>
<dbReference type="GO" id="GO:0016740">
    <property type="term" value="F:transferase activity"/>
    <property type="evidence" value="ECO:0007669"/>
    <property type="project" value="UniProtKB-KW"/>
</dbReference>
<dbReference type="PANTHER" id="PTHR36529:SF1">
    <property type="entry name" value="GLYCOSYLTRANSFERASE"/>
    <property type="match status" value="1"/>
</dbReference>
<comment type="caution">
    <text evidence="2">The sequence shown here is derived from an EMBL/GenBank/DDBJ whole genome shotgun (WGS) entry which is preliminary data.</text>
</comment>
<dbReference type="AlphaFoldDB" id="A0A7W7G1P3"/>
<organism evidence="2 3">
    <name type="scientific">Paractinoplanes abujensis</name>
    <dbReference type="NCBI Taxonomy" id="882441"/>
    <lineage>
        <taxon>Bacteria</taxon>
        <taxon>Bacillati</taxon>
        <taxon>Actinomycetota</taxon>
        <taxon>Actinomycetes</taxon>
        <taxon>Micromonosporales</taxon>
        <taxon>Micromonosporaceae</taxon>
        <taxon>Paractinoplanes</taxon>
    </lineage>
</organism>
<evidence type="ECO:0000313" key="3">
    <source>
        <dbReference type="Proteomes" id="UP000542742"/>
    </source>
</evidence>